<gene>
    <name evidence="2" type="ORF">ENW48_04035</name>
</gene>
<sequence>MAQNRIVFWALAALVAIFVATWVQAVPLGPEPQPPFIGIIRNHTKADLSIYSQNSQGTLIVPARSWIEYVVWDKNFDLVAYLEGKPFYALKMVVTPQAYAYMTKKYDFVAEIRVPEPEKAKKPAKKRRQSQKGKGKKPADPS</sequence>
<evidence type="ECO:0000313" key="2">
    <source>
        <dbReference type="EMBL" id="HGZ11372.1"/>
    </source>
</evidence>
<organism evidence="2">
    <name type="scientific">Desulfobacca acetoxidans</name>
    <dbReference type="NCBI Taxonomy" id="60893"/>
    <lineage>
        <taxon>Bacteria</taxon>
        <taxon>Pseudomonadati</taxon>
        <taxon>Thermodesulfobacteriota</taxon>
        <taxon>Desulfobaccia</taxon>
        <taxon>Desulfobaccales</taxon>
        <taxon>Desulfobaccaceae</taxon>
        <taxon>Desulfobacca</taxon>
    </lineage>
</organism>
<evidence type="ECO:0000256" key="1">
    <source>
        <dbReference type="SAM" id="MobiDB-lite"/>
    </source>
</evidence>
<proteinExistence type="predicted"/>
<comment type="caution">
    <text evidence="2">The sequence shown here is derived from an EMBL/GenBank/DDBJ whole genome shotgun (WGS) entry which is preliminary data.</text>
</comment>
<protein>
    <submittedName>
        <fullName evidence="2">Uncharacterized protein</fullName>
    </submittedName>
</protein>
<reference evidence="2" key="1">
    <citation type="journal article" date="2020" name="mSystems">
        <title>Genome- and Community-Level Interaction Insights into Carbon Utilization and Element Cycling Functions of Hydrothermarchaeota in Hydrothermal Sediment.</title>
        <authorList>
            <person name="Zhou Z."/>
            <person name="Liu Y."/>
            <person name="Xu W."/>
            <person name="Pan J."/>
            <person name="Luo Z.H."/>
            <person name="Li M."/>
        </authorList>
    </citation>
    <scope>NUCLEOTIDE SEQUENCE [LARGE SCALE GENOMIC DNA]</scope>
    <source>
        <strain evidence="2">SpSt-853</strain>
    </source>
</reference>
<dbReference type="EMBL" id="DTKJ01000027">
    <property type="protein sequence ID" value="HGZ11372.1"/>
    <property type="molecule type" value="Genomic_DNA"/>
</dbReference>
<feature type="compositionally biased region" description="Basic residues" evidence="1">
    <location>
        <begin position="122"/>
        <end position="136"/>
    </location>
</feature>
<dbReference type="AlphaFoldDB" id="A0A7C5ALZ4"/>
<accession>A0A7C5ALZ4</accession>
<feature type="region of interest" description="Disordered" evidence="1">
    <location>
        <begin position="118"/>
        <end position="142"/>
    </location>
</feature>
<name>A0A7C5ALZ4_9BACT</name>